<proteinExistence type="predicted"/>
<evidence type="ECO:0000313" key="2">
    <source>
        <dbReference type="EMBL" id="KAF0332785.1"/>
    </source>
</evidence>
<dbReference type="AlphaFoldDB" id="A0A8H3WUY1"/>
<name>A0A8H3WUY1_GIGMA</name>
<feature type="region of interest" description="Disordered" evidence="1">
    <location>
        <begin position="13"/>
        <end position="33"/>
    </location>
</feature>
<protein>
    <submittedName>
        <fullName evidence="3">Zinc finger bed domain-containing protein 4-like</fullName>
    </submittedName>
</protein>
<comment type="caution">
    <text evidence="3">The sequence shown here is derived from an EMBL/GenBank/DDBJ whole genome shotgun (WGS) entry which is preliminary data.</text>
</comment>
<reference evidence="3 4" key="1">
    <citation type="journal article" date="2019" name="Environ. Microbiol.">
        <title>At the nexus of three kingdoms: the genome of the mycorrhizal fungus Gigaspora margarita provides insights into plant, endobacterial and fungal interactions.</title>
        <authorList>
            <person name="Venice F."/>
            <person name="Ghignone S."/>
            <person name="Salvioli di Fossalunga A."/>
            <person name="Amselem J."/>
            <person name="Novero M."/>
            <person name="Xianan X."/>
            <person name="Sedzielewska Toro K."/>
            <person name="Morin E."/>
            <person name="Lipzen A."/>
            <person name="Grigoriev I.V."/>
            <person name="Henrissat B."/>
            <person name="Martin F.M."/>
            <person name="Bonfante P."/>
        </authorList>
    </citation>
    <scope>NUCLEOTIDE SEQUENCE [LARGE SCALE GENOMIC DNA]</scope>
    <source>
        <strain evidence="3 4">BEG34</strain>
    </source>
</reference>
<evidence type="ECO:0000313" key="4">
    <source>
        <dbReference type="Proteomes" id="UP000439903"/>
    </source>
</evidence>
<dbReference type="EMBL" id="WTPW01004663">
    <property type="protein sequence ID" value="KAF0332892.1"/>
    <property type="molecule type" value="Genomic_DNA"/>
</dbReference>
<accession>A0A8H3WUY1</accession>
<gene>
    <name evidence="3" type="ORF">F8M41_018816</name>
    <name evidence="2" type="ORF">F8M41_020812</name>
</gene>
<dbReference type="OrthoDB" id="2489340at2759"/>
<sequence>MRANLIYGPQCKNISEEESDSSISDSDKIPTGGSQQYWQYAHHQFQQKMCITKGKGREKGKKRINSDHKNKKVINIDNFNCIEYLLVASTTSLLQKVWAAIYLSLEELWPTLLDLV</sequence>
<evidence type="ECO:0000256" key="1">
    <source>
        <dbReference type="SAM" id="MobiDB-lite"/>
    </source>
</evidence>
<keyword evidence="4" id="KW-1185">Reference proteome</keyword>
<dbReference type="EMBL" id="WTPW01005838">
    <property type="protein sequence ID" value="KAF0332785.1"/>
    <property type="molecule type" value="Genomic_DNA"/>
</dbReference>
<dbReference type="Proteomes" id="UP000439903">
    <property type="component" value="Unassembled WGS sequence"/>
</dbReference>
<evidence type="ECO:0000313" key="3">
    <source>
        <dbReference type="EMBL" id="KAF0332892.1"/>
    </source>
</evidence>
<organism evidence="3 4">
    <name type="scientific">Gigaspora margarita</name>
    <dbReference type="NCBI Taxonomy" id="4874"/>
    <lineage>
        <taxon>Eukaryota</taxon>
        <taxon>Fungi</taxon>
        <taxon>Fungi incertae sedis</taxon>
        <taxon>Mucoromycota</taxon>
        <taxon>Glomeromycotina</taxon>
        <taxon>Glomeromycetes</taxon>
        <taxon>Diversisporales</taxon>
        <taxon>Gigasporaceae</taxon>
        <taxon>Gigaspora</taxon>
    </lineage>
</organism>